<dbReference type="PANTHER" id="PTHR35891:SF3">
    <property type="entry name" value="THIOL:DISULFIDE INTERCHANGE PROTEIN DSBL"/>
    <property type="match status" value="1"/>
</dbReference>
<dbReference type="Gene3D" id="3.40.30.10">
    <property type="entry name" value="Glutaredoxin"/>
    <property type="match status" value="1"/>
</dbReference>
<dbReference type="SUPFAM" id="SSF52833">
    <property type="entry name" value="Thioredoxin-like"/>
    <property type="match status" value="1"/>
</dbReference>
<dbReference type="Proteomes" id="UP000361993">
    <property type="component" value="Unassembled WGS sequence"/>
</dbReference>
<dbReference type="RefSeq" id="WP_002818852.1">
    <property type="nucleotide sequence ID" value="NZ_CBDHNR010000001.1"/>
</dbReference>
<keyword evidence="4" id="KW-1015">Disulfide bond</keyword>
<dbReference type="GO" id="GO:0016491">
    <property type="term" value="F:oxidoreductase activity"/>
    <property type="evidence" value="ECO:0007669"/>
    <property type="project" value="InterPro"/>
</dbReference>
<comment type="similarity">
    <text evidence="1">Belongs to the thioredoxin family. DsbA subfamily.</text>
</comment>
<dbReference type="AlphaFoldDB" id="A0A381CGZ5"/>
<evidence type="ECO:0000259" key="6">
    <source>
        <dbReference type="Pfam" id="PF01323"/>
    </source>
</evidence>
<dbReference type="EMBL" id="AACDUL010000021">
    <property type="protein sequence ID" value="EAK1510317.1"/>
    <property type="molecule type" value="Genomic_DNA"/>
</dbReference>
<organism evidence="7 8">
    <name type="scientific">Campylobacter coli</name>
    <dbReference type="NCBI Taxonomy" id="195"/>
    <lineage>
        <taxon>Bacteria</taxon>
        <taxon>Pseudomonadati</taxon>
        <taxon>Campylobacterota</taxon>
        <taxon>Epsilonproteobacteria</taxon>
        <taxon>Campylobacterales</taxon>
        <taxon>Campylobacteraceae</taxon>
        <taxon>Campylobacter</taxon>
    </lineage>
</organism>
<proteinExistence type="inferred from homology"/>
<evidence type="ECO:0000256" key="3">
    <source>
        <dbReference type="ARBA" id="ARBA00022729"/>
    </source>
</evidence>
<dbReference type="InterPro" id="IPR001853">
    <property type="entry name" value="DSBA-like_thioredoxin_dom"/>
</dbReference>
<evidence type="ECO:0000256" key="4">
    <source>
        <dbReference type="ARBA" id="ARBA00023157"/>
    </source>
</evidence>
<evidence type="ECO:0000256" key="2">
    <source>
        <dbReference type="ARBA" id="ARBA00013831"/>
    </source>
</evidence>
<dbReference type="PANTHER" id="PTHR35891">
    <property type="entry name" value="THIOL:DISULFIDE INTERCHANGE PROTEIN DSBA"/>
    <property type="match status" value="1"/>
</dbReference>
<comment type="caution">
    <text evidence="7">The sequence shown here is derived from an EMBL/GenBank/DDBJ whole genome shotgun (WGS) entry which is preliminary data.</text>
</comment>
<feature type="domain" description="DSBA-like thioredoxin" evidence="6">
    <location>
        <begin position="38"/>
        <end position="194"/>
    </location>
</feature>
<evidence type="ECO:0000313" key="7">
    <source>
        <dbReference type="EMBL" id="EAK1510317.1"/>
    </source>
</evidence>
<keyword evidence="3" id="KW-0732">Signal</keyword>
<protein>
    <recommendedName>
        <fullName evidence="2">Thiol:disulfide interchange protein DsbA</fullName>
    </recommendedName>
</protein>
<sequence length="212" mass="24195">MFKKMTKFLTSLSLVCTFAMADDFITLSETLPDSKNSVVEAFSYKCIHCYNHHKFGTLEKLREAFPNLHFKLYPVSLMNGEYANELNELFAFAQFKDEQNGKDASYSDSLSHKLADVYFVVYFINKQDNFSSSDEFYDIGLKAMNVDKNEVLNFLSTPKAKEILNEFKRANDIARTYGTPAFVVNGKYQINPSAISSMQALEDIVKKLSNMP</sequence>
<reference evidence="7 8" key="1">
    <citation type="submission" date="2018-05" db="EMBL/GenBank/DDBJ databases">
        <authorList>
            <consortium name="GenomeTrakr network: Whole genome sequencing for foodborne pathogen traceback"/>
        </authorList>
    </citation>
    <scope>NUCLEOTIDE SEQUENCE [LARGE SCALE GENOMIC DNA]</scope>
    <source>
        <strain evidence="7 8">NC_C6016</strain>
    </source>
</reference>
<dbReference type="InterPro" id="IPR050824">
    <property type="entry name" value="Thiol_disulfide_DsbA"/>
</dbReference>
<dbReference type="InterPro" id="IPR023205">
    <property type="entry name" value="DsbA/DsbL"/>
</dbReference>
<dbReference type="STRING" id="195.ATE51_01788"/>
<gene>
    <name evidence="7" type="ORF">CJD00_08660</name>
</gene>
<evidence type="ECO:0000256" key="1">
    <source>
        <dbReference type="ARBA" id="ARBA00005791"/>
    </source>
</evidence>
<dbReference type="OrthoDB" id="9151934at2"/>
<dbReference type="CDD" id="cd03019">
    <property type="entry name" value="DsbA_DsbA"/>
    <property type="match status" value="1"/>
</dbReference>
<accession>A0A381CGZ5</accession>
<keyword evidence="5" id="KW-0676">Redox-active center</keyword>
<name>A0A381CGZ5_CAMCO</name>
<evidence type="ECO:0000313" key="8">
    <source>
        <dbReference type="Proteomes" id="UP000361993"/>
    </source>
</evidence>
<dbReference type="Pfam" id="PF01323">
    <property type="entry name" value="DSBA"/>
    <property type="match status" value="1"/>
</dbReference>
<dbReference type="InterPro" id="IPR036249">
    <property type="entry name" value="Thioredoxin-like_sf"/>
</dbReference>
<evidence type="ECO:0000256" key="5">
    <source>
        <dbReference type="ARBA" id="ARBA00023284"/>
    </source>
</evidence>